<dbReference type="Proteomes" id="UP001470023">
    <property type="component" value="Unassembled WGS sequence"/>
</dbReference>
<keyword evidence="4" id="KW-1185">Reference proteome</keyword>
<evidence type="ECO:0000313" key="4">
    <source>
        <dbReference type="Proteomes" id="UP001470023"/>
    </source>
</evidence>
<evidence type="ECO:0000256" key="1">
    <source>
        <dbReference type="SAM" id="MobiDB-lite"/>
    </source>
</evidence>
<feature type="chain" id="PRO_5045532090" evidence="2">
    <location>
        <begin position="37"/>
        <end position="69"/>
    </location>
</feature>
<feature type="signal peptide" evidence="2">
    <location>
        <begin position="1"/>
        <end position="36"/>
    </location>
</feature>
<organism evidence="3 4">
    <name type="scientific">Streptomyces sp. 900105245</name>
    <dbReference type="NCBI Taxonomy" id="3154379"/>
    <lineage>
        <taxon>Bacteria</taxon>
        <taxon>Bacillati</taxon>
        <taxon>Actinomycetota</taxon>
        <taxon>Actinomycetes</taxon>
        <taxon>Kitasatosporales</taxon>
        <taxon>Streptomycetaceae</taxon>
        <taxon>Streptomyces</taxon>
    </lineage>
</organism>
<sequence>MATSPVIRTSGISRRRTSAVSVVAALLAVASLSAFTDGPRPGTDARSEHSASAPARTDPPLDTDFPPCC</sequence>
<protein>
    <submittedName>
        <fullName evidence="3">Uncharacterized protein</fullName>
    </submittedName>
</protein>
<proteinExistence type="predicted"/>
<dbReference type="EMBL" id="JBEPAZ010000005">
    <property type="protein sequence ID" value="MER6427778.1"/>
    <property type="molecule type" value="Genomic_DNA"/>
</dbReference>
<name>A0ABV1U280_9ACTN</name>
<evidence type="ECO:0000313" key="3">
    <source>
        <dbReference type="EMBL" id="MER6427778.1"/>
    </source>
</evidence>
<keyword evidence="2" id="KW-0732">Signal</keyword>
<reference evidence="3 4" key="1">
    <citation type="submission" date="2024-06" db="EMBL/GenBank/DDBJ databases">
        <title>The Natural Products Discovery Center: Release of the First 8490 Sequenced Strains for Exploring Actinobacteria Biosynthetic Diversity.</title>
        <authorList>
            <person name="Kalkreuter E."/>
            <person name="Kautsar S.A."/>
            <person name="Yang D."/>
            <person name="Bader C.D."/>
            <person name="Teijaro C.N."/>
            <person name="Fluegel L."/>
            <person name="Davis C.M."/>
            <person name="Simpson J.R."/>
            <person name="Lauterbach L."/>
            <person name="Steele A.D."/>
            <person name="Gui C."/>
            <person name="Meng S."/>
            <person name="Li G."/>
            <person name="Viehrig K."/>
            <person name="Ye F."/>
            <person name="Su P."/>
            <person name="Kiefer A.F."/>
            <person name="Nichols A."/>
            <person name="Cepeda A.J."/>
            <person name="Yan W."/>
            <person name="Fan B."/>
            <person name="Jiang Y."/>
            <person name="Adhikari A."/>
            <person name="Zheng C.-J."/>
            <person name="Schuster L."/>
            <person name="Cowan T.M."/>
            <person name="Smanski M.J."/>
            <person name="Chevrette M.G."/>
            <person name="De Carvalho L.P.S."/>
            <person name="Shen B."/>
        </authorList>
    </citation>
    <scope>NUCLEOTIDE SEQUENCE [LARGE SCALE GENOMIC DNA]</scope>
    <source>
        <strain evidence="3 4">NPDC001166</strain>
    </source>
</reference>
<dbReference type="RefSeq" id="WP_073898363.1">
    <property type="nucleotide sequence ID" value="NZ_JBEPAZ010000005.1"/>
</dbReference>
<gene>
    <name evidence="3" type="ORF">ABT272_08520</name>
</gene>
<evidence type="ECO:0000256" key="2">
    <source>
        <dbReference type="SAM" id="SignalP"/>
    </source>
</evidence>
<feature type="region of interest" description="Disordered" evidence="1">
    <location>
        <begin position="34"/>
        <end position="69"/>
    </location>
</feature>
<comment type="caution">
    <text evidence="3">The sequence shown here is derived from an EMBL/GenBank/DDBJ whole genome shotgun (WGS) entry which is preliminary data.</text>
</comment>
<accession>A0ABV1U280</accession>